<dbReference type="AlphaFoldDB" id="A0A4S8MGI4"/>
<organism evidence="1 2">
    <name type="scientific">Dendrothele bispora (strain CBS 962.96)</name>
    <dbReference type="NCBI Taxonomy" id="1314807"/>
    <lineage>
        <taxon>Eukaryota</taxon>
        <taxon>Fungi</taxon>
        <taxon>Dikarya</taxon>
        <taxon>Basidiomycota</taxon>
        <taxon>Agaricomycotina</taxon>
        <taxon>Agaricomycetes</taxon>
        <taxon>Agaricomycetidae</taxon>
        <taxon>Agaricales</taxon>
        <taxon>Agaricales incertae sedis</taxon>
        <taxon>Dendrothele</taxon>
    </lineage>
</organism>
<evidence type="ECO:0000313" key="2">
    <source>
        <dbReference type="Proteomes" id="UP000297245"/>
    </source>
</evidence>
<protein>
    <submittedName>
        <fullName evidence="1">Uncharacterized protein</fullName>
    </submittedName>
</protein>
<dbReference type="EMBL" id="ML179087">
    <property type="protein sequence ID" value="THV01601.1"/>
    <property type="molecule type" value="Genomic_DNA"/>
</dbReference>
<accession>A0A4S8MGI4</accession>
<keyword evidence="2" id="KW-1185">Reference proteome</keyword>
<reference evidence="1 2" key="1">
    <citation type="journal article" date="2019" name="Nat. Ecol. Evol.">
        <title>Megaphylogeny resolves global patterns of mushroom evolution.</title>
        <authorList>
            <person name="Varga T."/>
            <person name="Krizsan K."/>
            <person name="Foldi C."/>
            <person name="Dima B."/>
            <person name="Sanchez-Garcia M."/>
            <person name="Sanchez-Ramirez S."/>
            <person name="Szollosi G.J."/>
            <person name="Szarkandi J.G."/>
            <person name="Papp V."/>
            <person name="Albert L."/>
            <person name="Andreopoulos W."/>
            <person name="Angelini C."/>
            <person name="Antonin V."/>
            <person name="Barry K.W."/>
            <person name="Bougher N.L."/>
            <person name="Buchanan P."/>
            <person name="Buyck B."/>
            <person name="Bense V."/>
            <person name="Catcheside P."/>
            <person name="Chovatia M."/>
            <person name="Cooper J."/>
            <person name="Damon W."/>
            <person name="Desjardin D."/>
            <person name="Finy P."/>
            <person name="Geml J."/>
            <person name="Haridas S."/>
            <person name="Hughes K."/>
            <person name="Justo A."/>
            <person name="Karasinski D."/>
            <person name="Kautmanova I."/>
            <person name="Kiss B."/>
            <person name="Kocsube S."/>
            <person name="Kotiranta H."/>
            <person name="LaButti K.M."/>
            <person name="Lechner B.E."/>
            <person name="Liimatainen K."/>
            <person name="Lipzen A."/>
            <person name="Lukacs Z."/>
            <person name="Mihaltcheva S."/>
            <person name="Morgado L.N."/>
            <person name="Niskanen T."/>
            <person name="Noordeloos M.E."/>
            <person name="Ohm R.A."/>
            <person name="Ortiz-Santana B."/>
            <person name="Ovrebo C."/>
            <person name="Racz N."/>
            <person name="Riley R."/>
            <person name="Savchenko A."/>
            <person name="Shiryaev A."/>
            <person name="Soop K."/>
            <person name="Spirin V."/>
            <person name="Szebenyi C."/>
            <person name="Tomsovsky M."/>
            <person name="Tulloss R.E."/>
            <person name="Uehling J."/>
            <person name="Grigoriev I.V."/>
            <person name="Vagvolgyi C."/>
            <person name="Papp T."/>
            <person name="Martin F.M."/>
            <person name="Miettinen O."/>
            <person name="Hibbett D.S."/>
            <person name="Nagy L.G."/>
        </authorList>
    </citation>
    <scope>NUCLEOTIDE SEQUENCE [LARGE SCALE GENOMIC DNA]</scope>
    <source>
        <strain evidence="1 2">CBS 962.96</strain>
    </source>
</reference>
<name>A0A4S8MGI4_DENBC</name>
<sequence>MAIDLTKNVPKDRSSLSLTAEDGVVGAIHASSFITALQCLKQIPSPPSNSPVQLMDDGRMGEHDYTRWPQYYQESAPHLAVIPLRPDSEAEPNHPYKDHSCIWSNIREEDVKWEGNSSLSGVGLLNKPILTQFENAVDFLVSEANTYLEGPVSSTFQSFAKLRIARLQALRDRLKRSRKDMLSIRVTVSGLQRIWLDLAAGIRYMQFYQPVMDGLSPVLMPINRIRVLGAFTDRLDVVEMFRSTAVPIYFIRPITDFADQLILTTCSIKRPPSSRKASTSFRDIYGSGISATSSVAGPSRHQATQSHYRHLQRHGSHPGTSKHKKIAKPDQKLFQELTGVDVAPPIPAWANANETVNLESTRFIAERPQQSTYYFPPPNLFINANADRQSLYFAQFRHLRDALIFRVESPFSDRVALRPQEWRDILALAISSKECSPVAGSRSKVAFQVAKDLLGKCFELQGVALDLIPSSTLSLAHAQRQQILWEVCELNFRTDEDQRLELDHVTALANIFPEQSLTNVAVAQVPVGLASPEWSVRAGCLERLRQVMGSWIVPLPDLLQRAAPNDVNEEWEKGLVEHYAQLFFDVFGRPAVFPRSLP</sequence>
<dbReference type="Proteomes" id="UP000297245">
    <property type="component" value="Unassembled WGS sequence"/>
</dbReference>
<evidence type="ECO:0000313" key="1">
    <source>
        <dbReference type="EMBL" id="THV01601.1"/>
    </source>
</evidence>
<proteinExistence type="predicted"/>
<gene>
    <name evidence="1" type="ORF">K435DRAFT_793211</name>
</gene>
<dbReference type="OrthoDB" id="2634326at2759"/>